<dbReference type="InterPro" id="IPR036397">
    <property type="entry name" value="RNaseH_sf"/>
</dbReference>
<dbReference type="InterPro" id="IPR050240">
    <property type="entry name" value="DNA_pol_type-B"/>
</dbReference>
<dbReference type="Gene3D" id="3.30.420.10">
    <property type="entry name" value="Ribonuclease H-like superfamily/Ribonuclease H"/>
    <property type="match status" value="2"/>
</dbReference>
<dbReference type="EC" id="2.7.7.7" evidence="2"/>
<dbReference type="GO" id="GO:0000166">
    <property type="term" value="F:nucleotide binding"/>
    <property type="evidence" value="ECO:0007669"/>
    <property type="project" value="InterPro"/>
</dbReference>
<feature type="domain" description="DNA-directed DNA polymerase family B multifunctional" evidence="8">
    <location>
        <begin position="750"/>
        <end position="1246"/>
    </location>
</feature>
<dbReference type="SUPFAM" id="SSF56672">
    <property type="entry name" value="DNA/RNA polymerases"/>
    <property type="match status" value="1"/>
</dbReference>
<dbReference type="GO" id="GO:0045004">
    <property type="term" value="P:DNA replication proofreading"/>
    <property type="evidence" value="ECO:0007669"/>
    <property type="project" value="TreeGrafter"/>
</dbReference>
<evidence type="ECO:0000259" key="8">
    <source>
        <dbReference type="Pfam" id="PF00136"/>
    </source>
</evidence>
<dbReference type="PRINTS" id="PR00106">
    <property type="entry name" value="DNAPOLB"/>
</dbReference>
<evidence type="ECO:0000256" key="5">
    <source>
        <dbReference type="ARBA" id="ARBA00022932"/>
    </source>
</evidence>
<evidence type="ECO:0000256" key="4">
    <source>
        <dbReference type="ARBA" id="ARBA00022695"/>
    </source>
</evidence>
<dbReference type="InterPro" id="IPR006172">
    <property type="entry name" value="DNA-dir_DNA_pol_B"/>
</dbReference>
<evidence type="ECO:0000256" key="6">
    <source>
        <dbReference type="ARBA" id="ARBA00023125"/>
    </source>
</evidence>
<comment type="similarity">
    <text evidence="1">Belongs to the DNA polymerase type-B family.</text>
</comment>
<protein>
    <recommendedName>
        <fullName evidence="2">DNA-directed DNA polymerase</fullName>
        <ecNumber evidence="2">2.7.7.7</ecNumber>
    </recommendedName>
</protein>
<dbReference type="GO" id="GO:0006297">
    <property type="term" value="P:nucleotide-excision repair, DNA gap filling"/>
    <property type="evidence" value="ECO:0007669"/>
    <property type="project" value="TreeGrafter"/>
</dbReference>
<organism evidence="10">
    <name type="scientific">viral metagenome</name>
    <dbReference type="NCBI Taxonomy" id="1070528"/>
    <lineage>
        <taxon>unclassified sequences</taxon>
        <taxon>metagenomes</taxon>
        <taxon>organismal metagenomes</taxon>
    </lineage>
</organism>
<dbReference type="GO" id="GO:0043625">
    <property type="term" value="C:delta DNA polymerase complex"/>
    <property type="evidence" value="ECO:0007669"/>
    <property type="project" value="TreeGrafter"/>
</dbReference>
<dbReference type="GO" id="GO:0008296">
    <property type="term" value="F:3'-5'-DNA exonuclease activity"/>
    <property type="evidence" value="ECO:0007669"/>
    <property type="project" value="TreeGrafter"/>
</dbReference>
<dbReference type="GO" id="GO:0003677">
    <property type="term" value="F:DNA binding"/>
    <property type="evidence" value="ECO:0007669"/>
    <property type="project" value="UniProtKB-KW"/>
</dbReference>
<dbReference type="InterPro" id="IPR006133">
    <property type="entry name" value="DNA-dir_DNA_pol_B_exonuc"/>
</dbReference>
<evidence type="ECO:0000256" key="1">
    <source>
        <dbReference type="ARBA" id="ARBA00005755"/>
    </source>
</evidence>
<proteinExistence type="inferred from homology"/>
<dbReference type="InterPro" id="IPR006134">
    <property type="entry name" value="DNA-dir_DNA_pol_B_multi_dom"/>
</dbReference>
<dbReference type="Gene3D" id="1.10.132.60">
    <property type="entry name" value="DNA polymerase family B, C-terminal domain"/>
    <property type="match status" value="1"/>
</dbReference>
<dbReference type="InterPro" id="IPR012337">
    <property type="entry name" value="RNaseH-like_sf"/>
</dbReference>
<reference evidence="10" key="1">
    <citation type="journal article" date="2020" name="Nature">
        <title>Giant virus diversity and host interactions through global metagenomics.</title>
        <authorList>
            <person name="Schulz F."/>
            <person name="Roux S."/>
            <person name="Paez-Espino D."/>
            <person name="Jungbluth S."/>
            <person name="Walsh D.A."/>
            <person name="Denef V.J."/>
            <person name="McMahon K.D."/>
            <person name="Konstantinidis K.T."/>
            <person name="Eloe-Fadrosh E.A."/>
            <person name="Kyrpides N.C."/>
            <person name="Woyke T."/>
        </authorList>
    </citation>
    <scope>NUCLEOTIDE SEQUENCE</scope>
    <source>
        <strain evidence="10">GVMAG-M-3300023184-101</strain>
    </source>
</reference>
<evidence type="ECO:0000259" key="9">
    <source>
        <dbReference type="Pfam" id="PF03104"/>
    </source>
</evidence>
<accession>A0A6C0HFT1</accession>
<comment type="catalytic activity">
    <reaction evidence="7">
        <text>DNA(n) + a 2'-deoxyribonucleoside 5'-triphosphate = DNA(n+1) + diphosphate</text>
        <dbReference type="Rhea" id="RHEA:22508"/>
        <dbReference type="Rhea" id="RHEA-COMP:17339"/>
        <dbReference type="Rhea" id="RHEA-COMP:17340"/>
        <dbReference type="ChEBI" id="CHEBI:33019"/>
        <dbReference type="ChEBI" id="CHEBI:61560"/>
        <dbReference type="ChEBI" id="CHEBI:173112"/>
        <dbReference type="EC" id="2.7.7.7"/>
    </reaction>
</comment>
<dbReference type="Pfam" id="PF00136">
    <property type="entry name" value="DNA_pol_B"/>
    <property type="match status" value="1"/>
</dbReference>
<dbReference type="Gene3D" id="3.30.342.10">
    <property type="entry name" value="DNA Polymerase, chain B, domain 1"/>
    <property type="match status" value="1"/>
</dbReference>
<keyword evidence="4" id="KW-0548">Nucleotidyltransferase</keyword>
<dbReference type="InterPro" id="IPR043502">
    <property type="entry name" value="DNA/RNA_pol_sf"/>
</dbReference>
<dbReference type="SUPFAM" id="SSF53098">
    <property type="entry name" value="Ribonuclease H-like"/>
    <property type="match status" value="1"/>
</dbReference>
<dbReference type="SMART" id="SM00486">
    <property type="entry name" value="POLBc"/>
    <property type="match status" value="1"/>
</dbReference>
<evidence type="ECO:0000256" key="3">
    <source>
        <dbReference type="ARBA" id="ARBA00022679"/>
    </source>
</evidence>
<keyword evidence="5" id="KW-0239">DNA-directed DNA polymerase</keyword>
<dbReference type="GO" id="GO:0003887">
    <property type="term" value="F:DNA-directed DNA polymerase activity"/>
    <property type="evidence" value="ECO:0007669"/>
    <property type="project" value="UniProtKB-KW"/>
</dbReference>
<dbReference type="PANTHER" id="PTHR10322:SF23">
    <property type="entry name" value="DNA POLYMERASE DELTA CATALYTIC SUBUNIT"/>
    <property type="match status" value="1"/>
</dbReference>
<dbReference type="Gene3D" id="1.10.287.690">
    <property type="entry name" value="Helix hairpin bin"/>
    <property type="match status" value="1"/>
</dbReference>
<evidence type="ECO:0000256" key="2">
    <source>
        <dbReference type="ARBA" id="ARBA00012417"/>
    </source>
</evidence>
<dbReference type="InterPro" id="IPR042087">
    <property type="entry name" value="DNA_pol_B_thumb"/>
</dbReference>
<dbReference type="Pfam" id="PF03104">
    <property type="entry name" value="DNA_pol_B_exo1"/>
    <property type="match status" value="2"/>
</dbReference>
<evidence type="ECO:0000256" key="7">
    <source>
        <dbReference type="ARBA" id="ARBA00049244"/>
    </source>
</evidence>
<dbReference type="InterPro" id="IPR023211">
    <property type="entry name" value="DNA_pol_palm_dom_sf"/>
</dbReference>
<keyword evidence="6" id="KW-0238">DNA-binding</keyword>
<dbReference type="Gene3D" id="3.90.1600.10">
    <property type="entry name" value="Palm domain of DNA polymerase"/>
    <property type="match status" value="1"/>
</dbReference>
<dbReference type="GO" id="GO:0006287">
    <property type="term" value="P:base-excision repair, gap-filling"/>
    <property type="evidence" value="ECO:0007669"/>
    <property type="project" value="TreeGrafter"/>
</dbReference>
<keyword evidence="3" id="KW-0808">Transferase</keyword>
<evidence type="ECO:0000313" key="10">
    <source>
        <dbReference type="EMBL" id="QHT79471.1"/>
    </source>
</evidence>
<name>A0A6C0HFT1_9ZZZZ</name>
<dbReference type="PANTHER" id="PTHR10322">
    <property type="entry name" value="DNA POLYMERASE CATALYTIC SUBUNIT"/>
    <property type="match status" value="1"/>
</dbReference>
<dbReference type="EMBL" id="MN739949">
    <property type="protein sequence ID" value="QHT79471.1"/>
    <property type="molecule type" value="Genomic_DNA"/>
</dbReference>
<feature type="domain" description="DNA-directed DNA polymerase family B exonuclease" evidence="9">
    <location>
        <begin position="439"/>
        <end position="606"/>
    </location>
</feature>
<feature type="domain" description="DNA-directed DNA polymerase family B exonuclease" evidence="9">
    <location>
        <begin position="165"/>
        <end position="250"/>
    </location>
</feature>
<sequence>MDDSFRLLTFNTYDDVKQNMNNDNDPTNPHERRIKEFTIQMFGINEKGKTASIFVEGYNPFFYAKVGDDWTESIKCDFIEHLKHDLGAHYYDDAVVSSKLVKQKKLYGFDAGKLYTFVLIKFINEAAMKKAKNLWYTASTCTKTGEYSRHLKPNGYMFGTTGTILYEAQIPPLLRLFHIKEISPSGWITLPRSKTLKHKTHSTTCDFEYTINYKNIIPLPKKETVVPYKICSFDIEASSSHGDFPLAVKNYKKLATNIVDLCDESNCTEEFIKTIIITAFTASPAHDKLVDGGQGQGQQMGVPLNSAYGGQGGVPPEVDLVYPIHPISYELLTTLFARWIKLCPATYKKEGIDDDDNDDNDNTIDVEEVEVEAEGEEPTMEEEGLKEAGDAEEFTSVFNWRNFKAKIKPYKKKGSIIDLLLDKDEVRETKILELTRTLTSTFPKLKGDNVTFIGSTFVRYGEAKPYLNHCIARDTCDDLPQIENSKIECYKTEKEVLLAWTKLIQKENPDIVIGYNIFGFDYQFMFLRAKELGCEHKFLELSRNKNEVCINRDWRTKKEGLEENKTVLASGQYDLKYIKMTGRLQVDMLNYFRRDYQLNQYKLDYVAGYFIGDGVTKLEHDDFAAGGSTKIFSKNLTGLENGSFISFEEEAHSIDYYKEGKKFEVYDVNLKEKTFMIKGIEKPDMKKKVRWGLAKDDLTPQDIFRMTNEGPKERAIVAKYCLQDCNLVHHLMRKIDVMTGFIEMANLCSVPMEFLVLRGQGIKLTSYIAKKCREKGTLMPVNDKALDDEGYEGATVLDPKCDLYLDDSVACLDYSSLYPSGMMSENISHDSKVWTKEYNLKDVLIAETGEKDAKTGLYIYDNLPNYKYVDITYDAYKWQRKNGNPKAGMEKVKVGYKTCRWAQFPDGAKAIMPSILAELLAARKATRKQGENHPDEFMRNILDKRQASIKVTNNSMYGQTGAKSSSFYDKDCAASTTAIGRKLLTYAKRVIEEAYADLVVETKNHGQVRTNAEYVYGDTDSVFFKFNLKDMAGNKIIGQKGLEITIELAQQASELASMFLKAPHDLEYEKTFLPFCLLSKKRYVGMLYELDPLKGKRKSMGIVLKRRDNAPIVKDIYGGVIDIFMKDQDVEKAIAFLRACLQNITDEKYGMDKLIITKSLKSGYKNPKQIAHKVLADRIGRRDPGNKPSIGDRIPFIYIENPDKKALQGERIETPEFILANKGKIKINYSFYITNQIMKPLQQLFALVLEQMKDFRKKKGHSLRKWYAELEQLKKDYPEPDQQRKKIEAIRNKEVKYLLFDDYLYKADNLKKGNQMITTFWKKVEANQ</sequence>